<dbReference type="Proteomes" id="UP000189580">
    <property type="component" value="Chromosome d"/>
</dbReference>
<dbReference type="OrthoDB" id="10261522at2759"/>
<dbReference type="Gene3D" id="3.90.79.10">
    <property type="entry name" value="Nucleoside Triphosphate Pyrophosphohydrolase"/>
    <property type="match status" value="1"/>
</dbReference>
<accession>A0A167EB89</accession>
<dbReference type="Pfam" id="PF15916">
    <property type="entry name" value="DUF4743"/>
    <property type="match status" value="1"/>
</dbReference>
<name>A0A167EB89_9ASCO</name>
<dbReference type="GeneID" id="30036986"/>
<dbReference type="InterPro" id="IPR015797">
    <property type="entry name" value="NUDIX_hydrolase-like_dom_sf"/>
</dbReference>
<proteinExistence type="predicted"/>
<reference evidence="2 3" key="1">
    <citation type="submission" date="2016-02" db="EMBL/GenBank/DDBJ databases">
        <title>Complete genome sequence and transcriptome regulation of the pentose utilising yeast Sugiyamaella lignohabitans.</title>
        <authorList>
            <person name="Bellasio M."/>
            <person name="Peymann A."/>
            <person name="Valli M."/>
            <person name="Sipitzky M."/>
            <person name="Graf A."/>
            <person name="Sauer M."/>
            <person name="Marx H."/>
            <person name="Mattanovich D."/>
        </authorList>
    </citation>
    <scope>NUCLEOTIDE SEQUENCE [LARGE SCALE GENOMIC DNA]</scope>
    <source>
        <strain evidence="2 3">CBS 10342</strain>
    </source>
</reference>
<gene>
    <name evidence="2" type="ORF">AWJ20_4813</name>
</gene>
<feature type="domain" description="Nudix hydrolase" evidence="1">
    <location>
        <begin position="133"/>
        <end position="291"/>
    </location>
</feature>
<dbReference type="PANTHER" id="PTHR13622:SF8">
    <property type="entry name" value="THIAMIN PYROPHOSPHOKINASE 1"/>
    <property type="match status" value="1"/>
</dbReference>
<dbReference type="EMBL" id="CP014502">
    <property type="protein sequence ID" value="ANB13862.1"/>
    <property type="molecule type" value="Genomic_DNA"/>
</dbReference>
<dbReference type="RefSeq" id="XP_018736339.1">
    <property type="nucleotide sequence ID" value="XM_018881908.1"/>
</dbReference>
<organism evidence="2 3">
    <name type="scientific">Sugiyamaella lignohabitans</name>
    <dbReference type="NCBI Taxonomy" id="796027"/>
    <lineage>
        <taxon>Eukaryota</taxon>
        <taxon>Fungi</taxon>
        <taxon>Dikarya</taxon>
        <taxon>Ascomycota</taxon>
        <taxon>Saccharomycotina</taxon>
        <taxon>Dipodascomycetes</taxon>
        <taxon>Dipodascales</taxon>
        <taxon>Trichomonascaceae</taxon>
        <taxon>Sugiyamaella</taxon>
    </lineage>
</organism>
<dbReference type="CDD" id="cd03676">
    <property type="entry name" value="NUDIX_Tnr3_like"/>
    <property type="match status" value="1"/>
</dbReference>
<dbReference type="SUPFAM" id="SSF55811">
    <property type="entry name" value="Nudix"/>
    <property type="match status" value="1"/>
</dbReference>
<evidence type="ECO:0000259" key="1">
    <source>
        <dbReference type="PROSITE" id="PS51462"/>
    </source>
</evidence>
<dbReference type="PROSITE" id="PS51462">
    <property type="entry name" value="NUDIX"/>
    <property type="match status" value="1"/>
</dbReference>
<dbReference type="PANTHER" id="PTHR13622">
    <property type="entry name" value="THIAMIN PYROPHOSPHOKINASE"/>
    <property type="match status" value="1"/>
</dbReference>
<keyword evidence="3" id="KW-1185">Reference proteome</keyword>
<dbReference type="InterPro" id="IPR000086">
    <property type="entry name" value="NUDIX_hydrolase_dom"/>
</dbReference>
<sequence length="325" mass="36743">MSYSNLDLINQVDSVPYTPQPVDAYYEFRSHDSKAVLGYILPEVAKKLNYPDTFTVTGPTANQRGAVTINSSLDSAEKRSEAIAKVLEDLKENKTFQVLQGWRNELYTVYNPTHVPYFLIERAGSGLFGIVTYGVHLVGYQPATETSPLKIWVPRRSYTKATYPGMLDNTIAGGIGYPCGVHETAIKEAYEEAGLDEEFMEKNLRPAGVVTYFHQVNNHFFDSEASSRSTTTKDEATYQPEVEFIYDVIMAGDVKPRPVDGEVAEFYLMDVETVKQELAKGSFKYNCALVMIDFFIRHGILTYENEPDFVNIAQRCHRVLEFPMK</sequence>
<dbReference type="GO" id="GO:0044715">
    <property type="term" value="F:8-oxo-dGDP phosphatase activity"/>
    <property type="evidence" value="ECO:0007669"/>
    <property type="project" value="UniProtKB-ARBA"/>
</dbReference>
<evidence type="ECO:0000313" key="2">
    <source>
        <dbReference type="EMBL" id="ANB13862.1"/>
    </source>
</evidence>
<dbReference type="AlphaFoldDB" id="A0A167EB89"/>
<dbReference type="InterPro" id="IPR031804">
    <property type="entry name" value="DUF4743"/>
</dbReference>
<dbReference type="FunFam" id="3.90.79.10:FF:000019">
    <property type="entry name" value="Thiamin pyrophosphokinase, putative"/>
    <property type="match status" value="1"/>
</dbReference>
<evidence type="ECO:0000313" key="3">
    <source>
        <dbReference type="Proteomes" id="UP000189580"/>
    </source>
</evidence>
<protein>
    <recommendedName>
        <fullName evidence="1">Nudix hydrolase domain-containing protein</fullName>
    </recommendedName>
</protein>
<dbReference type="KEGG" id="slb:AWJ20_4813"/>